<dbReference type="InterPro" id="IPR038765">
    <property type="entry name" value="Papain-like_cys_pep_sf"/>
</dbReference>
<sequence length="792" mass="86872">MANRNYKGILVKKAITSVLTLTILSGSIFSVYGEDNKNLKPYFVPGKTNNQTVTSGNLSITNKNEKGTELRNYIKRATTGTYTSASTSYDPRPLNYMTSVKNQQNLGICWAFAGISAFETYLLKNNMGYNDFSEEHMRWWAKGGIYNWDISDEEGSYNDTAVGYFTSWSGPKMEKDIPYNGTVKDTEGATKPTNFDSAPLSPYKVTDVMKVSNNATSIKNAILKYGSVTSGYMHSEKYIGTDRKSIYSGESDGQNHAIDIVGWNNNYPRFNFDGYNRMPNSNGAWLVKSSWGSEEGENGYYWISYEDTNIMSSDDNFAIMNARDSKNQKIYQHEYSLLATIFSNDGQIMGANKFKFGNNEILKSVMFYTDTVGAKYELYFVPSPNGVPSNTQKTFLKSGIVDHSGYTTIDINDYKLPSGYGSIAVKISNSSGRLPSLGAEDALNNSSLFVPKASLGESYTYENGYFVDLNTIKEFKPTNLSIKAITDKANLSTNTKLLSGNTRFETAIEIAKEAFPKGSDNVILVNSSAIADALTATSLAKLKDAPILLTGSTSLNSNTYQEIKNLNAKNITIIGGESSVSKSIEDELRKTYKVDRLAGNSRIETSEKIADQVRSMSGDITKVSVVNGYNGLPDAISFSPISGEKNIPILLTSKNGTFSLPSFIDKSKLVESYVLGGTSNVPIDVDRQLAGVTRLSGDTRNDTNAKIIEKFYPMAQLDNVFVAKDGYPNLDSLVDGLAVGVYAAKTKSPLVISHGSLSSEQVRVLKSKTFKNIIQVGSGEHSQSVTEILNMN</sequence>
<dbReference type="InterPro" id="IPR040528">
    <property type="entry name" value="Lectin-like"/>
</dbReference>
<dbReference type="CDD" id="cd02619">
    <property type="entry name" value="Peptidase_C1"/>
    <property type="match status" value="1"/>
</dbReference>
<evidence type="ECO:0000313" key="3">
    <source>
        <dbReference type="Proteomes" id="UP001164187"/>
    </source>
</evidence>
<feature type="domain" description="Peptidase C1A papain C-terminal" evidence="1">
    <location>
        <begin position="85"/>
        <end position="319"/>
    </location>
</feature>
<dbReference type="InterPro" id="IPR051922">
    <property type="entry name" value="Bact_Sporulation_Assoc"/>
</dbReference>
<dbReference type="SMART" id="SM00645">
    <property type="entry name" value="Pept_C1"/>
    <property type="match status" value="1"/>
</dbReference>
<reference evidence="2" key="1">
    <citation type="submission" date="2022-12" db="EMBL/GenBank/DDBJ databases">
        <title>Peptostreptococcus.</title>
        <authorList>
            <person name="Lee S.H."/>
        </authorList>
    </citation>
    <scope>NUCLEOTIDE SEQUENCE</scope>
    <source>
        <strain evidence="2">CBA3647</strain>
    </source>
</reference>
<dbReference type="SUPFAM" id="SSF54001">
    <property type="entry name" value="Cysteine proteinases"/>
    <property type="match status" value="1"/>
</dbReference>
<evidence type="ECO:0000313" key="2">
    <source>
        <dbReference type="EMBL" id="WAW14873.1"/>
    </source>
</evidence>
<dbReference type="InterPro" id="IPR000169">
    <property type="entry name" value="Pept_cys_AS"/>
</dbReference>
<dbReference type="PROSITE" id="PS00139">
    <property type="entry name" value="THIOL_PROTEASE_CYS"/>
    <property type="match status" value="1"/>
</dbReference>
<dbReference type="Pfam" id="PF00112">
    <property type="entry name" value="Peptidase_C1"/>
    <property type="match status" value="1"/>
</dbReference>
<protein>
    <submittedName>
        <fullName evidence="2">Cell wall-binding repeat-containing protein</fullName>
    </submittedName>
</protein>
<evidence type="ECO:0000259" key="1">
    <source>
        <dbReference type="SMART" id="SM00645"/>
    </source>
</evidence>
<accession>A0ABY7JRS7</accession>
<dbReference type="Proteomes" id="UP001164187">
    <property type="component" value="Chromosome"/>
</dbReference>
<dbReference type="Pfam" id="PF04122">
    <property type="entry name" value="CW_binding_2"/>
    <property type="match status" value="3"/>
</dbReference>
<dbReference type="Pfam" id="PF18560">
    <property type="entry name" value="Lectin_like"/>
    <property type="match status" value="1"/>
</dbReference>
<proteinExistence type="predicted"/>
<name>A0ABY7JRS7_9FIRM</name>
<dbReference type="Gene3D" id="3.90.70.10">
    <property type="entry name" value="Cysteine proteinases"/>
    <property type="match status" value="1"/>
</dbReference>
<dbReference type="InterPro" id="IPR007253">
    <property type="entry name" value="Cell_wall-bd_2"/>
</dbReference>
<dbReference type="InterPro" id="IPR000668">
    <property type="entry name" value="Peptidase_C1A_C"/>
</dbReference>
<dbReference type="RefSeq" id="WP_269311566.1">
    <property type="nucleotide sequence ID" value="NZ_CP114052.1"/>
</dbReference>
<dbReference type="Gene3D" id="3.40.50.12090">
    <property type="match status" value="2"/>
</dbReference>
<dbReference type="PANTHER" id="PTHR30032:SF8">
    <property type="entry name" value="GERMINATION-SPECIFIC N-ACETYLMURAMOYL-L-ALANINE AMIDASE"/>
    <property type="match status" value="1"/>
</dbReference>
<dbReference type="PANTHER" id="PTHR30032">
    <property type="entry name" value="N-ACETYLMURAMOYL-L-ALANINE AMIDASE-RELATED"/>
    <property type="match status" value="1"/>
</dbReference>
<gene>
    <name evidence="2" type="ORF">O0R46_09850</name>
</gene>
<dbReference type="EMBL" id="CP114052">
    <property type="protein sequence ID" value="WAW14873.1"/>
    <property type="molecule type" value="Genomic_DNA"/>
</dbReference>
<organism evidence="2 3">
    <name type="scientific">Peptostreptococcus equinus</name>
    <dbReference type="NCBI Taxonomy" id="3003601"/>
    <lineage>
        <taxon>Bacteria</taxon>
        <taxon>Bacillati</taxon>
        <taxon>Bacillota</taxon>
        <taxon>Clostridia</taxon>
        <taxon>Peptostreptococcales</taxon>
        <taxon>Peptostreptococcaceae</taxon>
        <taxon>Peptostreptococcus</taxon>
    </lineage>
</organism>
<keyword evidence="3" id="KW-1185">Reference proteome</keyword>